<feature type="transmembrane region" description="Helical" evidence="1">
    <location>
        <begin position="165"/>
        <end position="189"/>
    </location>
</feature>
<dbReference type="RefSeq" id="XP_040672876.1">
    <property type="nucleotide sequence ID" value="XM_040808792.1"/>
</dbReference>
<sequence length="358" mass="40882">MIAEDMADTALENPPIHYRSILLFIGYLSLITSLALRCCRTIYSRYQARQRNNDWANSQRRTHLFLFLFLAAMSLGTTWYYMISLFIRTYDNWATSPQGFPYATEETPLITRMGLWLYNTYIFQEAWETVSETPARVWWSGQIFGWTIGWSLFLAITGRRYRIPYVWVFMLLAQAVSVAFSANLFFAAITVSARPDEKNVSFSWYPPLLYEAVPVVLSLLDTLAVPIYAYQKSFMLVLLAPHFLVFVPCLLGPGGSSPVPTEKSEGQRQLATCTQRYVVFMKWVAAASILLQAYLTFLASEELGTDLSYGEFAKKLWDTVYVHPACSSVSWDAIMCAVSAFFWAFVHDFNTDKMVGGQ</sequence>
<keyword evidence="1" id="KW-0472">Membrane</keyword>
<feature type="transmembrane region" description="Helical" evidence="1">
    <location>
        <begin position="209"/>
        <end position="229"/>
    </location>
</feature>
<feature type="transmembrane region" description="Helical" evidence="1">
    <location>
        <begin position="64"/>
        <end position="83"/>
    </location>
</feature>
<feature type="transmembrane region" description="Helical" evidence="1">
    <location>
        <begin position="320"/>
        <end position="346"/>
    </location>
</feature>
<name>A0A1L9Q016_ASPVE</name>
<gene>
    <name evidence="2" type="ORF">ASPVEDRAFT_177500</name>
</gene>
<proteinExistence type="predicted"/>
<evidence type="ECO:0000256" key="1">
    <source>
        <dbReference type="SAM" id="Phobius"/>
    </source>
</evidence>
<dbReference type="GeneID" id="63724303"/>
<keyword evidence="1" id="KW-0812">Transmembrane</keyword>
<dbReference type="AlphaFoldDB" id="A0A1L9Q016"/>
<feature type="transmembrane region" description="Helical" evidence="1">
    <location>
        <begin position="137"/>
        <end position="158"/>
    </location>
</feature>
<dbReference type="VEuPathDB" id="FungiDB:ASPVEDRAFT_177500"/>
<evidence type="ECO:0000313" key="3">
    <source>
        <dbReference type="Proteomes" id="UP000184073"/>
    </source>
</evidence>
<organism evidence="2 3">
    <name type="scientific">Aspergillus versicolor CBS 583.65</name>
    <dbReference type="NCBI Taxonomy" id="1036611"/>
    <lineage>
        <taxon>Eukaryota</taxon>
        <taxon>Fungi</taxon>
        <taxon>Dikarya</taxon>
        <taxon>Ascomycota</taxon>
        <taxon>Pezizomycotina</taxon>
        <taxon>Eurotiomycetes</taxon>
        <taxon>Eurotiomycetidae</taxon>
        <taxon>Eurotiales</taxon>
        <taxon>Aspergillaceae</taxon>
        <taxon>Aspergillus</taxon>
        <taxon>Aspergillus subgen. Nidulantes</taxon>
    </lineage>
</organism>
<reference evidence="3" key="1">
    <citation type="journal article" date="2017" name="Genome Biol.">
        <title>Comparative genomics reveals high biological diversity and specific adaptations in the industrially and medically important fungal genus Aspergillus.</title>
        <authorList>
            <person name="de Vries R.P."/>
            <person name="Riley R."/>
            <person name="Wiebenga A."/>
            <person name="Aguilar-Osorio G."/>
            <person name="Amillis S."/>
            <person name="Uchima C.A."/>
            <person name="Anderluh G."/>
            <person name="Asadollahi M."/>
            <person name="Askin M."/>
            <person name="Barry K."/>
            <person name="Battaglia E."/>
            <person name="Bayram O."/>
            <person name="Benocci T."/>
            <person name="Braus-Stromeyer S.A."/>
            <person name="Caldana C."/>
            <person name="Canovas D."/>
            <person name="Cerqueira G.C."/>
            <person name="Chen F."/>
            <person name="Chen W."/>
            <person name="Choi C."/>
            <person name="Clum A."/>
            <person name="Dos Santos R.A."/>
            <person name="Damasio A.R."/>
            <person name="Diallinas G."/>
            <person name="Emri T."/>
            <person name="Fekete E."/>
            <person name="Flipphi M."/>
            <person name="Freyberg S."/>
            <person name="Gallo A."/>
            <person name="Gournas C."/>
            <person name="Habgood R."/>
            <person name="Hainaut M."/>
            <person name="Harispe M.L."/>
            <person name="Henrissat B."/>
            <person name="Hilden K.S."/>
            <person name="Hope R."/>
            <person name="Hossain A."/>
            <person name="Karabika E."/>
            <person name="Karaffa L."/>
            <person name="Karanyi Z."/>
            <person name="Krasevec N."/>
            <person name="Kuo A."/>
            <person name="Kusch H."/>
            <person name="LaButti K."/>
            <person name="Lagendijk E.L."/>
            <person name="Lapidus A."/>
            <person name="Levasseur A."/>
            <person name="Lindquist E."/>
            <person name="Lipzen A."/>
            <person name="Logrieco A.F."/>
            <person name="MacCabe A."/>
            <person name="Maekelae M.R."/>
            <person name="Malavazi I."/>
            <person name="Melin P."/>
            <person name="Meyer V."/>
            <person name="Mielnichuk N."/>
            <person name="Miskei M."/>
            <person name="Molnar A.P."/>
            <person name="Mule G."/>
            <person name="Ngan C.Y."/>
            <person name="Orejas M."/>
            <person name="Orosz E."/>
            <person name="Ouedraogo J.P."/>
            <person name="Overkamp K.M."/>
            <person name="Park H.-S."/>
            <person name="Perrone G."/>
            <person name="Piumi F."/>
            <person name="Punt P.J."/>
            <person name="Ram A.F."/>
            <person name="Ramon A."/>
            <person name="Rauscher S."/>
            <person name="Record E."/>
            <person name="Riano-Pachon D.M."/>
            <person name="Robert V."/>
            <person name="Roehrig J."/>
            <person name="Ruller R."/>
            <person name="Salamov A."/>
            <person name="Salih N.S."/>
            <person name="Samson R.A."/>
            <person name="Sandor E."/>
            <person name="Sanguinetti M."/>
            <person name="Schuetze T."/>
            <person name="Sepcic K."/>
            <person name="Shelest E."/>
            <person name="Sherlock G."/>
            <person name="Sophianopoulou V."/>
            <person name="Squina F.M."/>
            <person name="Sun H."/>
            <person name="Susca A."/>
            <person name="Todd R.B."/>
            <person name="Tsang A."/>
            <person name="Unkles S.E."/>
            <person name="van de Wiele N."/>
            <person name="van Rossen-Uffink D."/>
            <person name="Oliveira J.V."/>
            <person name="Vesth T.C."/>
            <person name="Visser J."/>
            <person name="Yu J.-H."/>
            <person name="Zhou M."/>
            <person name="Andersen M.R."/>
            <person name="Archer D.B."/>
            <person name="Baker S.E."/>
            <person name="Benoit I."/>
            <person name="Brakhage A.A."/>
            <person name="Braus G.H."/>
            <person name="Fischer R."/>
            <person name="Frisvad J.C."/>
            <person name="Goldman G.H."/>
            <person name="Houbraken J."/>
            <person name="Oakley B."/>
            <person name="Pocsi I."/>
            <person name="Scazzocchio C."/>
            <person name="Seiboth B."/>
            <person name="vanKuyk P.A."/>
            <person name="Wortman J."/>
            <person name="Dyer P.S."/>
            <person name="Grigoriev I.V."/>
        </authorList>
    </citation>
    <scope>NUCLEOTIDE SEQUENCE [LARGE SCALE GENOMIC DNA]</scope>
    <source>
        <strain evidence="3">CBS 583.65</strain>
    </source>
</reference>
<keyword evidence="3" id="KW-1185">Reference proteome</keyword>
<evidence type="ECO:0000313" key="2">
    <source>
        <dbReference type="EMBL" id="OJJ07114.1"/>
    </source>
</evidence>
<dbReference type="OrthoDB" id="2126185at2759"/>
<accession>A0A1L9Q016</accession>
<protein>
    <submittedName>
        <fullName evidence="2">Uncharacterized protein</fullName>
    </submittedName>
</protein>
<dbReference type="Proteomes" id="UP000184073">
    <property type="component" value="Unassembled WGS sequence"/>
</dbReference>
<keyword evidence="1" id="KW-1133">Transmembrane helix</keyword>
<feature type="transmembrane region" description="Helical" evidence="1">
    <location>
        <begin position="277"/>
        <end position="299"/>
    </location>
</feature>
<feature type="transmembrane region" description="Helical" evidence="1">
    <location>
        <begin position="20"/>
        <end position="43"/>
    </location>
</feature>
<dbReference type="EMBL" id="KV878136">
    <property type="protein sequence ID" value="OJJ07114.1"/>
    <property type="molecule type" value="Genomic_DNA"/>
</dbReference>